<dbReference type="RefSeq" id="WP_058462741.1">
    <property type="nucleotide sequence ID" value="NZ_CAAAHS010000013.1"/>
</dbReference>
<dbReference type="Proteomes" id="UP000054859">
    <property type="component" value="Unassembled WGS sequence"/>
</dbReference>
<dbReference type="AlphaFoldDB" id="A0A0W0R1Z0"/>
<gene>
    <name evidence="2" type="ORF">Lade_1665</name>
    <name evidence="3" type="ORF">NCTC12735_00962</name>
</gene>
<dbReference type="PATRIC" id="fig|45056.6.peg.1717"/>
<dbReference type="KEGG" id="ladl:NCTC12735_00962"/>
<reference evidence="2 4" key="1">
    <citation type="submission" date="2015-11" db="EMBL/GenBank/DDBJ databases">
        <title>Identification of large and diverse effector repertoires of 38 Legionella species.</title>
        <authorList>
            <person name="Burstein D."/>
            <person name="Amaro F."/>
            <person name="Zusman T."/>
            <person name="Lifshitz Z."/>
            <person name="Cohen O."/>
            <person name="Gilbert J.A."/>
            <person name="Pupko T."/>
            <person name="Shuman H.A."/>
            <person name="Segal G."/>
        </authorList>
    </citation>
    <scope>NUCLEOTIDE SEQUENCE [LARGE SCALE GENOMIC DNA]</scope>
    <source>
        <strain evidence="2 4">1762-AUS-E</strain>
    </source>
</reference>
<evidence type="ECO:0000313" key="2">
    <source>
        <dbReference type="EMBL" id="KTC64985.1"/>
    </source>
</evidence>
<geneLocation type="plasmid" evidence="3 5">
    <name>13</name>
</geneLocation>
<dbReference type="Pfam" id="PF18640">
    <property type="entry name" value="LepB_N"/>
    <property type="match status" value="1"/>
</dbReference>
<dbReference type="Proteomes" id="UP000281170">
    <property type="component" value="Plasmid 13"/>
</dbReference>
<accession>A0A0W0R1Z0</accession>
<dbReference type="EMBL" id="LR134422">
    <property type="protein sequence ID" value="VEH85335.1"/>
    <property type="molecule type" value="Genomic_DNA"/>
</dbReference>
<sequence>MLSIKDFDLSNAASTGGVTGSKRVVHKEEQHFYQLKSSIHNAPTLRKIKAGSTDRENFGEVIAACIGLAFLGDNKVPNVQLVYDKANKKVLIASKYLESQEIPPQTLNEYLGKYSNLPADKKHIKIVPKYTPAEGGYINITDEFIQPLLPGLAQAIAVSVLTGDHDVNPGNMLVLHEGNPPQPTIARIDFGHAFNDLLNAPVFFGGKLKDKEHPSLDFFNRESVAGFPAEAPSKLWRDYPGLIPSEVLAKAMCALAEDGEKKLRTGIDLAKSEFTEIIEEQRLNRDVVGFKHTLKSLNAIYENITGKKLSTPRSFEDNEKTQQFLDDFFDAIEANCSLSLKDMARTGLIMQLQMDIDSLIEFEILNSNKPRDAIQAELDSRMNIIRETYRSIDPHNIGIEWVKNDPKTLPFKGNLDAFITHRKPILGELISRMQESHESYATRIKKQIFSDAREGSEKKAILDLAIQESIDHIENGDLAMAKTTIRIAKQTLAEEFGERNFLGIRSTAVTILEGLEADIQKAQNNIKEKEEEDREGAHM</sequence>
<dbReference type="OrthoDB" id="5654335at2"/>
<reference evidence="3 5" key="2">
    <citation type="submission" date="2018-12" db="EMBL/GenBank/DDBJ databases">
        <authorList>
            <consortium name="Pathogen Informatics"/>
        </authorList>
    </citation>
    <scope>NUCLEOTIDE SEQUENCE [LARGE SCALE GENOMIC DNA]</scope>
    <source>
        <strain evidence="3 5">NCTC12735</strain>
        <plasmid evidence="5">13</plasmid>
    </source>
</reference>
<feature type="domain" description="LepB N-terminal" evidence="1">
    <location>
        <begin position="151"/>
        <end position="197"/>
    </location>
</feature>
<evidence type="ECO:0000313" key="5">
    <source>
        <dbReference type="Proteomes" id="UP000281170"/>
    </source>
</evidence>
<evidence type="ECO:0000259" key="1">
    <source>
        <dbReference type="Pfam" id="PF18640"/>
    </source>
</evidence>
<evidence type="ECO:0000313" key="4">
    <source>
        <dbReference type="Proteomes" id="UP000054859"/>
    </source>
</evidence>
<evidence type="ECO:0000313" key="3">
    <source>
        <dbReference type="EMBL" id="VEH85335.1"/>
    </source>
</evidence>
<keyword evidence="3" id="KW-0614">Plasmid</keyword>
<proteinExistence type="predicted"/>
<dbReference type="STRING" id="45056.Lade_1665"/>
<dbReference type="InterPro" id="IPR040519">
    <property type="entry name" value="LepB_N"/>
</dbReference>
<organism evidence="2 4">
    <name type="scientific">Legionella adelaidensis</name>
    <dbReference type="NCBI Taxonomy" id="45056"/>
    <lineage>
        <taxon>Bacteria</taxon>
        <taxon>Pseudomonadati</taxon>
        <taxon>Pseudomonadota</taxon>
        <taxon>Gammaproteobacteria</taxon>
        <taxon>Legionellales</taxon>
        <taxon>Legionellaceae</taxon>
        <taxon>Legionella</taxon>
    </lineage>
</organism>
<name>A0A0W0R1Z0_9GAMM</name>
<protein>
    <recommendedName>
        <fullName evidence="1">LepB N-terminal domain-containing protein</fullName>
    </recommendedName>
</protein>
<keyword evidence="4" id="KW-1185">Reference proteome</keyword>
<dbReference type="EMBL" id="LNKA01000011">
    <property type="protein sequence ID" value="KTC64985.1"/>
    <property type="molecule type" value="Genomic_DNA"/>
</dbReference>